<dbReference type="GO" id="GO:0010181">
    <property type="term" value="F:FMN binding"/>
    <property type="evidence" value="ECO:0007669"/>
    <property type="project" value="UniProtKB-UniRule"/>
</dbReference>
<evidence type="ECO:0000256" key="8">
    <source>
        <dbReference type="RuleBase" id="RU367037"/>
    </source>
</evidence>
<dbReference type="OrthoDB" id="9790745at2"/>
<protein>
    <recommendedName>
        <fullName evidence="3 8">Flavodoxin</fullName>
    </recommendedName>
</protein>
<dbReference type="Proteomes" id="UP000007939">
    <property type="component" value="Chromosome"/>
</dbReference>
<dbReference type="InterPro" id="IPR010087">
    <property type="entry name" value="Flav_short"/>
</dbReference>
<dbReference type="InterPro" id="IPR008254">
    <property type="entry name" value="Flavodoxin/NO_synth"/>
</dbReference>
<evidence type="ECO:0000256" key="2">
    <source>
        <dbReference type="ARBA" id="ARBA00005267"/>
    </source>
</evidence>
<proteinExistence type="inferred from homology"/>
<evidence type="ECO:0000313" key="10">
    <source>
        <dbReference type="EMBL" id="AEC01691.1"/>
    </source>
</evidence>
<dbReference type="KEGG" id="scc:Spico_0463"/>
<evidence type="ECO:0000313" key="11">
    <source>
        <dbReference type="Proteomes" id="UP000007939"/>
    </source>
</evidence>
<keyword evidence="4 8" id="KW-0813">Transport</keyword>
<dbReference type="InterPro" id="IPR001226">
    <property type="entry name" value="Flavodoxin_CS"/>
</dbReference>
<dbReference type="SUPFAM" id="SSF52218">
    <property type="entry name" value="Flavoproteins"/>
    <property type="match status" value="1"/>
</dbReference>
<evidence type="ECO:0000256" key="4">
    <source>
        <dbReference type="ARBA" id="ARBA00022448"/>
    </source>
</evidence>
<comment type="function">
    <text evidence="8">Low-potential electron donor to a number of redox enzymes.</text>
</comment>
<dbReference type="PANTHER" id="PTHR42809:SF1">
    <property type="entry name" value="FLAVODOXIN 1"/>
    <property type="match status" value="1"/>
</dbReference>
<dbReference type="PANTHER" id="PTHR42809">
    <property type="entry name" value="FLAVODOXIN 2"/>
    <property type="match status" value="1"/>
</dbReference>
<evidence type="ECO:0000259" key="9">
    <source>
        <dbReference type="PROSITE" id="PS50902"/>
    </source>
</evidence>
<dbReference type="HOGENOM" id="CLU_051402_4_3_12"/>
<dbReference type="InterPro" id="IPR029039">
    <property type="entry name" value="Flavoprotein-like_sf"/>
</dbReference>
<keyword evidence="7 8" id="KW-0249">Electron transport</keyword>
<comment type="cofactor">
    <cofactor evidence="1 8">
        <name>FMN</name>
        <dbReference type="ChEBI" id="CHEBI:58210"/>
    </cofactor>
</comment>
<feature type="domain" description="Flavodoxin-like" evidence="9">
    <location>
        <begin position="4"/>
        <end position="141"/>
    </location>
</feature>
<dbReference type="Gene3D" id="3.40.50.360">
    <property type="match status" value="1"/>
</dbReference>
<comment type="similarity">
    <text evidence="2 8">Belongs to the flavodoxin family.</text>
</comment>
<sequence>MAKVSVVYWSQTGNTEAMAEAIAEGARTAGAEVVLTPVSKVNKTDVLSSDVIALGCPSMGVETLEEMEFDPFFADIESSLSGRKVALFGSYGWGDGQWMRDWESRTTAAGAIIYQGEGFIVNETPGNAELAKAKEIGAGLASF</sequence>
<dbReference type="PROSITE" id="PS00201">
    <property type="entry name" value="FLAVODOXIN"/>
    <property type="match status" value="1"/>
</dbReference>
<gene>
    <name evidence="10" type="ordered locus">Spico_0463</name>
</gene>
<keyword evidence="6 8" id="KW-0288">FMN</keyword>
<accession>F4GII3</accession>
<evidence type="ECO:0000256" key="3">
    <source>
        <dbReference type="ARBA" id="ARBA00017869"/>
    </source>
</evidence>
<dbReference type="AlphaFoldDB" id="F4GII3"/>
<dbReference type="eggNOG" id="COG0716">
    <property type="taxonomic scope" value="Bacteria"/>
</dbReference>
<dbReference type="STRING" id="760011.Spico_0463"/>
<dbReference type="Pfam" id="PF00258">
    <property type="entry name" value="Flavodoxin_1"/>
    <property type="match status" value="1"/>
</dbReference>
<evidence type="ECO:0000256" key="7">
    <source>
        <dbReference type="ARBA" id="ARBA00022982"/>
    </source>
</evidence>
<organism evidence="10 11">
    <name type="scientific">Parasphaerochaeta coccoides (strain ATCC BAA-1237 / DSM 17374 / SPN1)</name>
    <name type="common">Sphaerochaeta coccoides</name>
    <dbReference type="NCBI Taxonomy" id="760011"/>
    <lineage>
        <taxon>Bacteria</taxon>
        <taxon>Pseudomonadati</taxon>
        <taxon>Spirochaetota</taxon>
        <taxon>Spirochaetia</taxon>
        <taxon>Spirochaetales</taxon>
        <taxon>Sphaerochaetaceae</taxon>
        <taxon>Parasphaerochaeta</taxon>
    </lineage>
</organism>
<evidence type="ECO:0000256" key="6">
    <source>
        <dbReference type="ARBA" id="ARBA00022643"/>
    </source>
</evidence>
<keyword evidence="11" id="KW-1185">Reference proteome</keyword>
<dbReference type="EMBL" id="CP002659">
    <property type="protein sequence ID" value="AEC01691.1"/>
    <property type="molecule type" value="Genomic_DNA"/>
</dbReference>
<dbReference type="RefSeq" id="WP_013739087.1">
    <property type="nucleotide sequence ID" value="NC_015436.1"/>
</dbReference>
<dbReference type="PROSITE" id="PS50902">
    <property type="entry name" value="FLAVODOXIN_LIKE"/>
    <property type="match status" value="1"/>
</dbReference>
<reference evidence="10 11" key="2">
    <citation type="journal article" date="2012" name="Stand. Genomic Sci.">
        <title>Complete genome sequence of the termite hindgut bacterium Spirochaeta coccoides type strain (SPN1(T)), reclassification in the genus Sphaerochaeta as Sphaerochaeta coccoides comb. nov. and emendations of the family Spirochaetaceae and the genus Sphaerochaeta.</title>
        <authorList>
            <person name="Abt B."/>
            <person name="Han C."/>
            <person name="Scheuner C."/>
            <person name="Lu M."/>
            <person name="Lapidus A."/>
            <person name="Nolan M."/>
            <person name="Lucas S."/>
            <person name="Hammon N."/>
            <person name="Deshpande S."/>
            <person name="Cheng J.F."/>
            <person name="Tapia R."/>
            <person name="Goodwin L.A."/>
            <person name="Pitluck S."/>
            <person name="Liolios K."/>
            <person name="Pagani I."/>
            <person name="Ivanova N."/>
            <person name="Mavromatis K."/>
            <person name="Mikhailova N."/>
            <person name="Huntemann M."/>
            <person name="Pati A."/>
            <person name="Chen A."/>
            <person name="Palaniappan K."/>
            <person name="Land M."/>
            <person name="Hauser L."/>
            <person name="Brambilla E.M."/>
            <person name="Rohde M."/>
            <person name="Spring S."/>
            <person name="Gronow S."/>
            <person name="Goker M."/>
            <person name="Woyke T."/>
            <person name="Bristow J."/>
            <person name="Eisen J.A."/>
            <person name="Markowitz V."/>
            <person name="Hugenholtz P."/>
            <person name="Kyrpides N.C."/>
            <person name="Klenk H.P."/>
            <person name="Detter J.C."/>
        </authorList>
    </citation>
    <scope>NUCLEOTIDE SEQUENCE [LARGE SCALE GENOMIC DNA]</scope>
    <source>
        <strain evidence="11">ATCC BAA-1237 / DSM 17374 / SPN1</strain>
    </source>
</reference>
<evidence type="ECO:0000256" key="1">
    <source>
        <dbReference type="ARBA" id="ARBA00001917"/>
    </source>
</evidence>
<dbReference type="NCBIfam" id="TIGR01753">
    <property type="entry name" value="flav_short"/>
    <property type="match status" value="1"/>
</dbReference>
<keyword evidence="5 8" id="KW-0285">Flavoprotein</keyword>
<evidence type="ECO:0000256" key="5">
    <source>
        <dbReference type="ARBA" id="ARBA00022630"/>
    </source>
</evidence>
<reference evidence="11" key="1">
    <citation type="submission" date="2011-04" db="EMBL/GenBank/DDBJ databases">
        <title>The complete genome of Spirochaeta coccoides DSM 17374.</title>
        <authorList>
            <person name="Lucas S."/>
            <person name="Copeland A."/>
            <person name="Lapidus A."/>
            <person name="Bruce D."/>
            <person name="Goodwin L."/>
            <person name="Pitluck S."/>
            <person name="Peters L."/>
            <person name="Kyrpides N."/>
            <person name="Mavromatis K."/>
            <person name="Pagani I."/>
            <person name="Ivanova N."/>
            <person name="Ovchinnikova G."/>
            <person name="Lu M."/>
            <person name="Detter J.C."/>
            <person name="Tapia R."/>
            <person name="Han C."/>
            <person name="Land M."/>
            <person name="Hauser L."/>
            <person name="Markowitz V."/>
            <person name="Cheng J.-F."/>
            <person name="Hugenholtz P."/>
            <person name="Woyke T."/>
            <person name="Wu D."/>
            <person name="Spring S."/>
            <person name="Schroeder M."/>
            <person name="Brambilla E."/>
            <person name="Klenk H.-P."/>
            <person name="Eisen J.A."/>
        </authorList>
    </citation>
    <scope>NUCLEOTIDE SEQUENCE [LARGE SCALE GENOMIC DNA]</scope>
    <source>
        <strain evidence="11">ATCC BAA-1237 / DSM 17374 / SPN1</strain>
    </source>
</reference>
<name>F4GII3_PARC1</name>
<dbReference type="GO" id="GO:0009055">
    <property type="term" value="F:electron transfer activity"/>
    <property type="evidence" value="ECO:0007669"/>
    <property type="project" value="UniProtKB-UniRule"/>
</dbReference>
<dbReference type="InterPro" id="IPR050619">
    <property type="entry name" value="Flavodoxin"/>
</dbReference>